<dbReference type="EMBL" id="JARKIK010000014">
    <property type="protein sequence ID" value="KAK8747804.1"/>
    <property type="molecule type" value="Genomic_DNA"/>
</dbReference>
<name>A0AAW0Y4V3_CHEQU</name>
<accession>A0AAW0Y4V3</accession>
<sequence>MSSLQQDVLSPTRCSLSNKISSLQQDIASPTPTTYTPRHTSYYNNYIWPDNVYTVTRQDNYIRKPTHFSIILIDFNKNLDCISRHCRLLEHRQTLQAARTQADTADCWNTGRHCRLLGHRQTLQTAGKQ</sequence>
<comment type="caution">
    <text evidence="1">The sequence shown here is derived from an EMBL/GenBank/DDBJ whole genome shotgun (WGS) entry which is preliminary data.</text>
</comment>
<dbReference type="Proteomes" id="UP001445076">
    <property type="component" value="Unassembled WGS sequence"/>
</dbReference>
<keyword evidence="2" id="KW-1185">Reference proteome</keyword>
<proteinExistence type="predicted"/>
<gene>
    <name evidence="1" type="ORF">OTU49_016617</name>
</gene>
<reference evidence="1 2" key="1">
    <citation type="journal article" date="2024" name="BMC Genomics">
        <title>Genome assembly of redclaw crayfish (Cherax quadricarinatus) provides insights into its immune adaptation and hypoxia tolerance.</title>
        <authorList>
            <person name="Liu Z."/>
            <person name="Zheng J."/>
            <person name="Li H."/>
            <person name="Fang K."/>
            <person name="Wang S."/>
            <person name="He J."/>
            <person name="Zhou D."/>
            <person name="Weng S."/>
            <person name="Chi M."/>
            <person name="Gu Z."/>
            <person name="He J."/>
            <person name="Li F."/>
            <person name="Wang M."/>
        </authorList>
    </citation>
    <scope>NUCLEOTIDE SEQUENCE [LARGE SCALE GENOMIC DNA]</scope>
    <source>
        <strain evidence="1">ZL_2023a</strain>
    </source>
</reference>
<evidence type="ECO:0000313" key="1">
    <source>
        <dbReference type="EMBL" id="KAK8747804.1"/>
    </source>
</evidence>
<evidence type="ECO:0000313" key="2">
    <source>
        <dbReference type="Proteomes" id="UP001445076"/>
    </source>
</evidence>
<protein>
    <submittedName>
        <fullName evidence="1">Uncharacterized protein</fullName>
    </submittedName>
</protein>
<organism evidence="1 2">
    <name type="scientific">Cherax quadricarinatus</name>
    <name type="common">Australian red claw crayfish</name>
    <dbReference type="NCBI Taxonomy" id="27406"/>
    <lineage>
        <taxon>Eukaryota</taxon>
        <taxon>Metazoa</taxon>
        <taxon>Ecdysozoa</taxon>
        <taxon>Arthropoda</taxon>
        <taxon>Crustacea</taxon>
        <taxon>Multicrustacea</taxon>
        <taxon>Malacostraca</taxon>
        <taxon>Eumalacostraca</taxon>
        <taxon>Eucarida</taxon>
        <taxon>Decapoda</taxon>
        <taxon>Pleocyemata</taxon>
        <taxon>Astacidea</taxon>
        <taxon>Parastacoidea</taxon>
        <taxon>Parastacidae</taxon>
        <taxon>Cherax</taxon>
    </lineage>
</organism>
<dbReference type="AlphaFoldDB" id="A0AAW0Y4V3"/>